<keyword evidence="2" id="KW-1185">Reference proteome</keyword>
<evidence type="ECO:0008006" key="3">
    <source>
        <dbReference type="Google" id="ProtNLM"/>
    </source>
</evidence>
<protein>
    <recommendedName>
        <fullName evidence="3">Phospholipid scramblase</fullName>
    </recommendedName>
</protein>
<dbReference type="HOGENOM" id="CLU_1622073_0_0_1"/>
<reference evidence="2" key="1">
    <citation type="journal article" date="2013" name="Nature">
        <title>Pan genome of the phytoplankton Emiliania underpins its global distribution.</title>
        <authorList>
            <person name="Read B.A."/>
            <person name="Kegel J."/>
            <person name="Klute M.J."/>
            <person name="Kuo A."/>
            <person name="Lefebvre S.C."/>
            <person name="Maumus F."/>
            <person name="Mayer C."/>
            <person name="Miller J."/>
            <person name="Monier A."/>
            <person name="Salamov A."/>
            <person name="Young J."/>
            <person name="Aguilar M."/>
            <person name="Claverie J.M."/>
            <person name="Frickenhaus S."/>
            <person name="Gonzalez K."/>
            <person name="Herman E.K."/>
            <person name="Lin Y.C."/>
            <person name="Napier J."/>
            <person name="Ogata H."/>
            <person name="Sarno A.F."/>
            <person name="Shmutz J."/>
            <person name="Schroeder D."/>
            <person name="de Vargas C."/>
            <person name="Verret F."/>
            <person name="von Dassow P."/>
            <person name="Valentin K."/>
            <person name="Van de Peer Y."/>
            <person name="Wheeler G."/>
            <person name="Dacks J.B."/>
            <person name="Delwiche C.F."/>
            <person name="Dyhrman S.T."/>
            <person name="Glockner G."/>
            <person name="John U."/>
            <person name="Richards T."/>
            <person name="Worden A.Z."/>
            <person name="Zhang X."/>
            <person name="Grigoriev I.V."/>
            <person name="Allen A.E."/>
            <person name="Bidle K."/>
            <person name="Borodovsky M."/>
            <person name="Bowler C."/>
            <person name="Brownlee C."/>
            <person name="Cock J.M."/>
            <person name="Elias M."/>
            <person name="Gladyshev V.N."/>
            <person name="Groth M."/>
            <person name="Guda C."/>
            <person name="Hadaegh A."/>
            <person name="Iglesias-Rodriguez M.D."/>
            <person name="Jenkins J."/>
            <person name="Jones B.M."/>
            <person name="Lawson T."/>
            <person name="Leese F."/>
            <person name="Lindquist E."/>
            <person name="Lobanov A."/>
            <person name="Lomsadze A."/>
            <person name="Malik S.B."/>
            <person name="Marsh M.E."/>
            <person name="Mackinder L."/>
            <person name="Mock T."/>
            <person name="Mueller-Roeber B."/>
            <person name="Pagarete A."/>
            <person name="Parker M."/>
            <person name="Probert I."/>
            <person name="Quesneville H."/>
            <person name="Raines C."/>
            <person name="Rensing S.A."/>
            <person name="Riano-Pachon D.M."/>
            <person name="Richier S."/>
            <person name="Rokitta S."/>
            <person name="Shiraiwa Y."/>
            <person name="Soanes D.M."/>
            <person name="van der Giezen M."/>
            <person name="Wahlund T.M."/>
            <person name="Williams B."/>
            <person name="Wilson W."/>
            <person name="Wolfe G."/>
            <person name="Wurch L.L."/>
        </authorList>
    </citation>
    <scope>NUCLEOTIDE SEQUENCE</scope>
</reference>
<dbReference type="Proteomes" id="UP000013827">
    <property type="component" value="Unassembled WGS sequence"/>
</dbReference>
<proteinExistence type="predicted"/>
<evidence type="ECO:0000313" key="1">
    <source>
        <dbReference type="EnsemblProtists" id="EOD12494"/>
    </source>
</evidence>
<organism evidence="1 2">
    <name type="scientific">Emiliania huxleyi (strain CCMP1516)</name>
    <dbReference type="NCBI Taxonomy" id="280463"/>
    <lineage>
        <taxon>Eukaryota</taxon>
        <taxon>Haptista</taxon>
        <taxon>Haptophyta</taxon>
        <taxon>Prymnesiophyceae</taxon>
        <taxon>Isochrysidales</taxon>
        <taxon>Noelaerhabdaceae</taxon>
        <taxon>Emiliania</taxon>
    </lineage>
</organism>
<sequence>MPSLHLSPLGFGWQREAKAKGSRMDTVTKEGGALFSACICCINEMDTTDILILCKGAQEFLCIEEKVCLAADTEHFPIGLIKEDGMICKVGLPCCTCGLKVPEVLIKGEGQCLCCKNKASFPFVEEYVAKPVCAICFIALIPNFGICKPFKEVMGAPEMAEMER</sequence>
<evidence type="ECO:0000313" key="2">
    <source>
        <dbReference type="Proteomes" id="UP000013827"/>
    </source>
</evidence>
<accession>A0A0D3IMK9</accession>
<dbReference type="EnsemblProtists" id="EOD12494">
    <property type="protein sequence ID" value="EOD12494"/>
    <property type="gene ID" value="EMIHUDRAFT_247443"/>
</dbReference>
<dbReference type="KEGG" id="ehx:EMIHUDRAFT_247443"/>
<dbReference type="AlphaFoldDB" id="A0A0D3IMK9"/>
<dbReference type="GeneID" id="17258642"/>
<dbReference type="PaxDb" id="2903-EOD12494"/>
<name>A0A0D3IMK9_EMIH1</name>
<dbReference type="RefSeq" id="XP_005764923.1">
    <property type="nucleotide sequence ID" value="XM_005764866.1"/>
</dbReference>
<reference evidence="1" key="2">
    <citation type="submission" date="2024-10" db="UniProtKB">
        <authorList>
            <consortium name="EnsemblProtists"/>
        </authorList>
    </citation>
    <scope>IDENTIFICATION</scope>
</reference>
<dbReference type="eggNOG" id="ENOG502SZ3I">
    <property type="taxonomic scope" value="Eukaryota"/>
</dbReference>